<keyword evidence="10" id="KW-1185">Reference proteome</keyword>
<evidence type="ECO:0000259" key="8">
    <source>
        <dbReference type="SMART" id="SM00965"/>
    </source>
</evidence>
<dbReference type="InterPro" id="IPR023997">
    <property type="entry name" value="TonB-dep_OMP_SusC/RagA_CS"/>
</dbReference>
<dbReference type="Pfam" id="PF13715">
    <property type="entry name" value="CarbopepD_reg_2"/>
    <property type="match status" value="1"/>
</dbReference>
<name>A0A060RE59_9BACT</name>
<keyword evidence="2 7" id="KW-0813">Transport</keyword>
<evidence type="ECO:0000256" key="7">
    <source>
        <dbReference type="PROSITE-ProRule" id="PRU01360"/>
    </source>
</evidence>
<keyword evidence="3 7" id="KW-1134">Transmembrane beta strand</keyword>
<dbReference type="NCBIfam" id="TIGR04057">
    <property type="entry name" value="SusC_RagA_signa"/>
    <property type="match status" value="1"/>
</dbReference>
<dbReference type="InterPro" id="IPR011662">
    <property type="entry name" value="Secretin/TonB_short_N"/>
</dbReference>
<dbReference type="SMART" id="SM00965">
    <property type="entry name" value="STN"/>
    <property type="match status" value="1"/>
</dbReference>
<dbReference type="KEGG" id="rbc:BN938_2317"/>
<dbReference type="InterPro" id="IPR036942">
    <property type="entry name" value="Beta-barrel_TonB_sf"/>
</dbReference>
<dbReference type="InterPro" id="IPR012910">
    <property type="entry name" value="Plug_dom"/>
</dbReference>
<dbReference type="PATRIC" id="fig|1433126.3.peg.2289"/>
<dbReference type="HOGENOM" id="CLU_004317_2_0_10"/>
<dbReference type="GO" id="GO:0009279">
    <property type="term" value="C:cell outer membrane"/>
    <property type="evidence" value="ECO:0007669"/>
    <property type="project" value="UniProtKB-SubCell"/>
</dbReference>
<dbReference type="InterPro" id="IPR008969">
    <property type="entry name" value="CarboxyPept-like_regulatory"/>
</dbReference>
<dbReference type="InterPro" id="IPR037066">
    <property type="entry name" value="Plug_dom_sf"/>
</dbReference>
<dbReference type="Proteomes" id="UP000027616">
    <property type="component" value="Chromosome I"/>
</dbReference>
<keyword evidence="5 7" id="KW-0472">Membrane</keyword>
<comment type="subcellular location">
    <subcellularLocation>
        <location evidence="1 7">Cell outer membrane</location>
        <topology evidence="1 7">Multi-pass membrane protein</topology>
    </subcellularLocation>
</comment>
<dbReference type="Pfam" id="PF07715">
    <property type="entry name" value="Plug"/>
    <property type="match status" value="1"/>
</dbReference>
<comment type="similarity">
    <text evidence="7">Belongs to the TonB-dependent receptor family.</text>
</comment>
<dbReference type="Gene3D" id="2.170.130.10">
    <property type="entry name" value="TonB-dependent receptor, plug domain"/>
    <property type="match status" value="1"/>
</dbReference>
<organism evidence="9 10">
    <name type="scientific">Mucinivorans hirudinis</name>
    <dbReference type="NCBI Taxonomy" id="1433126"/>
    <lineage>
        <taxon>Bacteria</taxon>
        <taxon>Pseudomonadati</taxon>
        <taxon>Bacteroidota</taxon>
        <taxon>Bacteroidia</taxon>
        <taxon>Bacteroidales</taxon>
        <taxon>Rikenellaceae</taxon>
        <taxon>Mucinivorans</taxon>
    </lineage>
</organism>
<dbReference type="Gene3D" id="2.60.40.1120">
    <property type="entry name" value="Carboxypeptidase-like, regulatory domain"/>
    <property type="match status" value="1"/>
</dbReference>
<evidence type="ECO:0000256" key="2">
    <source>
        <dbReference type="ARBA" id="ARBA00022448"/>
    </source>
</evidence>
<dbReference type="STRING" id="1433126.BN938_2317"/>
<dbReference type="Pfam" id="PF07660">
    <property type="entry name" value="STN"/>
    <property type="match status" value="1"/>
</dbReference>
<evidence type="ECO:0000256" key="1">
    <source>
        <dbReference type="ARBA" id="ARBA00004571"/>
    </source>
</evidence>
<sequence length="1077" mass="119273">MVTSVRAQERLLTLKGRNVSLGTVLKEIEKQISMPVVYSIDDINTNRSVTLNVTNKSLSDVFDQLFKNSNLSYSIVDGQIIISKMDSRITATGRVTDTNGEPLIGASIVVKGSNNATITDVYGNFALEVQRGDILQVSYVGCVTSEHSVMDNQPLELTLAEDARALGEVVVTALGIRRSEKALSYNVQKVDNDALTTVKETNFVNSLNGRVAGVTINASAAGAGAGTRVVMRGNKSLTKDNNALYVIDGIPMTNINTGATQVGTLSKQPGSSSVADINPEDIESISVLTGASAAALYGSAAANGVVLITTKSGKAGKARLTYSNSTSFSDPLMMPKFQNTYGNNDGVMGSWGARLQTPSNFNPRDFFNTGLNLINSITFTTGTDQNQTYASVAATNTTGIIPTNTYNRYNFSIRNTSKFLQDKMILDVSAQYVIQNNENMISGGQHFNPLVSLYLFPRGENFQEVQMFERYNTARNIMTQYWPNSIFGTELGMQNPYWMLHRMANNLHKKRYVFNTSLKYNITNWLNLAARVRVDNSNFDTYDRFYASTSTTFTEGSPKGYYYHSKADDSSLYGDVIANINKNFFGDKLNVTAVVGASIDDRRSNSAYMNGGLQTVPNHFHYGNIAAATSKTNEGVWHDQDQAIFASAELGWQRMIYLTLTGRNEWSSKLAYTAKTSFFYPSVGLSLIISEMMQMPKAISYLKIRGSYANVGMAPGRYRTLEQYYYNEQTKNYRLPDTRFNPYLVPEDTKSYEVGINMRFFESRIGLDLTLYRSNTYNQVFDIEASSSSGYKKNTVQAGNVQNQGIELGLRYTDTYGQFKVSTGLNYTLNENKIVQLANGATNLLTGETIEMDYLPMGTLGAESGPTIRLTEGGTMGDLYINQRLRQSPNGYIWKDENGNLQVEKIDYISAGTLLPKFNLGWNSNVEWNGINLGFTFTGRFGGLVLSNTQAFLDRYGVSQASADARDNGGVMVGTSKTSAQNYYETTSSAIGTYYLYDATNIRLAELSLSYRVPRKWFNDKLDLTLSLTGKNLWMIYCKAPYDPEVTPSVSGNFYQGVDFFQQPSLRSYGFNVKLSF</sequence>
<evidence type="ECO:0000256" key="4">
    <source>
        <dbReference type="ARBA" id="ARBA00022692"/>
    </source>
</evidence>
<evidence type="ECO:0000256" key="6">
    <source>
        <dbReference type="ARBA" id="ARBA00023237"/>
    </source>
</evidence>
<protein>
    <submittedName>
        <fullName evidence="9">SusC/RagA family TonB-linked outer membrane protein</fullName>
    </submittedName>
</protein>
<dbReference type="SUPFAM" id="SSF49464">
    <property type="entry name" value="Carboxypeptidase regulatory domain-like"/>
    <property type="match status" value="1"/>
</dbReference>
<evidence type="ECO:0000313" key="10">
    <source>
        <dbReference type="Proteomes" id="UP000027616"/>
    </source>
</evidence>
<dbReference type="InterPro" id="IPR023996">
    <property type="entry name" value="TonB-dep_OMP_SusC/RagA"/>
</dbReference>
<keyword evidence="6 7" id="KW-0998">Cell outer membrane</keyword>
<evidence type="ECO:0000256" key="3">
    <source>
        <dbReference type="ARBA" id="ARBA00022452"/>
    </source>
</evidence>
<evidence type="ECO:0000313" key="9">
    <source>
        <dbReference type="EMBL" id="CDN32389.1"/>
    </source>
</evidence>
<dbReference type="AlphaFoldDB" id="A0A060RE59"/>
<proteinExistence type="inferred from homology"/>
<gene>
    <name evidence="9" type="ORF">BN938_2317</name>
</gene>
<dbReference type="InterPro" id="IPR039426">
    <property type="entry name" value="TonB-dep_rcpt-like"/>
</dbReference>
<dbReference type="Gene3D" id="2.40.170.20">
    <property type="entry name" value="TonB-dependent receptor, beta-barrel domain"/>
    <property type="match status" value="1"/>
</dbReference>
<dbReference type="SUPFAM" id="SSF56935">
    <property type="entry name" value="Porins"/>
    <property type="match status" value="1"/>
</dbReference>
<dbReference type="EMBL" id="HG934468">
    <property type="protein sequence ID" value="CDN32389.1"/>
    <property type="molecule type" value="Genomic_DNA"/>
</dbReference>
<dbReference type="eggNOG" id="COG4771">
    <property type="taxonomic scope" value="Bacteria"/>
</dbReference>
<keyword evidence="4 7" id="KW-0812">Transmembrane</keyword>
<reference evidence="9 10" key="1">
    <citation type="journal article" date="2015" name="Genome Announc.">
        <title>Complete Genome Sequence of the Novel Leech Symbiont Mucinivorans hirudinis M3T.</title>
        <authorList>
            <person name="Nelson M.C."/>
            <person name="Bomar L."/>
            <person name="Graf J."/>
        </authorList>
    </citation>
    <scope>NUCLEOTIDE SEQUENCE [LARGE SCALE GENOMIC DNA]</scope>
    <source>
        <strain evidence="10">M3</strain>
    </source>
</reference>
<dbReference type="NCBIfam" id="TIGR04056">
    <property type="entry name" value="OMP_RagA_SusC"/>
    <property type="match status" value="1"/>
</dbReference>
<evidence type="ECO:0000256" key="5">
    <source>
        <dbReference type="ARBA" id="ARBA00023136"/>
    </source>
</evidence>
<accession>A0A060RE59</accession>
<dbReference type="PROSITE" id="PS52016">
    <property type="entry name" value="TONB_DEPENDENT_REC_3"/>
    <property type="match status" value="1"/>
</dbReference>
<feature type="domain" description="Secretin/TonB short N-terminal" evidence="8">
    <location>
        <begin position="34"/>
        <end position="85"/>
    </location>
</feature>
<dbReference type="Gene3D" id="3.55.50.30">
    <property type="match status" value="1"/>
</dbReference>